<dbReference type="InterPro" id="IPR027266">
    <property type="entry name" value="TrmE/GcvT-like"/>
</dbReference>
<name>A0A1H1LN21_9PSED</name>
<gene>
    <name evidence="1" type="ORF">SAMN05216221_0232</name>
</gene>
<sequence length="226" mass="24176">MAALQAQQFTERSPLYRRHAGATLGQLGDSVVVAHYGEHDESPQLQRCALIDLSNLARVGFRGAQAADYLSGRGYALPEAPNRALTQADGGHVARLSQTEYLLLGSLRDAGSRLAGEERDWQLGAGGNYLLPRQDSHAWLLLTGEHISEVMAKLCGVDLRPEAFPVGAVAQTSAARINVIVVNLPEGELPCFHILCDRASADYFWGALLDAMAEFGGAPAGIDALL</sequence>
<dbReference type="OrthoDB" id="9179874at2"/>
<accession>A0A1H1LN21</accession>
<dbReference type="AlphaFoldDB" id="A0A1H1LN21"/>
<dbReference type="RefSeq" id="WP_090347227.1">
    <property type="nucleotide sequence ID" value="NZ_LT629751.1"/>
</dbReference>
<keyword evidence="2" id="KW-1185">Reference proteome</keyword>
<dbReference type="Proteomes" id="UP000243359">
    <property type="component" value="Chromosome I"/>
</dbReference>
<proteinExistence type="predicted"/>
<reference evidence="2" key="1">
    <citation type="submission" date="2016-10" db="EMBL/GenBank/DDBJ databases">
        <authorList>
            <person name="Varghese N."/>
            <person name="Submissions S."/>
        </authorList>
    </citation>
    <scope>NUCLEOTIDE SEQUENCE [LARGE SCALE GENOMIC DNA]</scope>
    <source>
        <strain evidence="2">KCTC 32247</strain>
    </source>
</reference>
<dbReference type="SUPFAM" id="SSF103025">
    <property type="entry name" value="Folate-binding domain"/>
    <property type="match status" value="1"/>
</dbReference>
<evidence type="ECO:0000313" key="1">
    <source>
        <dbReference type="EMBL" id="SDR75994.1"/>
    </source>
</evidence>
<organism evidence="1 2">
    <name type="scientific">Pseudomonas oryzae</name>
    <dbReference type="NCBI Taxonomy" id="1392877"/>
    <lineage>
        <taxon>Bacteria</taxon>
        <taxon>Pseudomonadati</taxon>
        <taxon>Pseudomonadota</taxon>
        <taxon>Gammaproteobacteria</taxon>
        <taxon>Pseudomonadales</taxon>
        <taxon>Pseudomonadaceae</taxon>
        <taxon>Pseudomonas</taxon>
    </lineage>
</organism>
<dbReference type="STRING" id="1392877.SAMN05216221_0232"/>
<dbReference type="EMBL" id="LT629751">
    <property type="protein sequence ID" value="SDR75994.1"/>
    <property type="molecule type" value="Genomic_DNA"/>
</dbReference>
<protein>
    <submittedName>
        <fullName evidence="1">N-methylglutamate dehydrogenase subunit D</fullName>
    </submittedName>
</protein>
<evidence type="ECO:0000313" key="2">
    <source>
        <dbReference type="Proteomes" id="UP000243359"/>
    </source>
</evidence>
<dbReference type="Pfam" id="PF04268">
    <property type="entry name" value="SoxG"/>
    <property type="match status" value="1"/>
</dbReference>
<dbReference type="Gene3D" id="3.30.1360.120">
    <property type="entry name" value="Probable tRNA modification gtpase trme, domain 1"/>
    <property type="match status" value="1"/>
</dbReference>
<dbReference type="InterPro" id="IPR007375">
    <property type="entry name" value="SoxG"/>
</dbReference>